<evidence type="ECO:0000313" key="3">
    <source>
        <dbReference type="Proteomes" id="UP000813824"/>
    </source>
</evidence>
<feature type="chain" id="PRO_5035436796" evidence="1">
    <location>
        <begin position="23"/>
        <end position="192"/>
    </location>
</feature>
<evidence type="ECO:0000313" key="2">
    <source>
        <dbReference type="EMBL" id="KAH8102039.1"/>
    </source>
</evidence>
<dbReference type="AlphaFoldDB" id="A0A8K0URV8"/>
<evidence type="ECO:0000256" key="1">
    <source>
        <dbReference type="SAM" id="SignalP"/>
    </source>
</evidence>
<comment type="caution">
    <text evidence="2">The sequence shown here is derived from an EMBL/GenBank/DDBJ whole genome shotgun (WGS) entry which is preliminary data.</text>
</comment>
<keyword evidence="3" id="KW-1185">Reference proteome</keyword>
<dbReference type="EMBL" id="JAEVFJ010000010">
    <property type="protein sequence ID" value="KAH8102039.1"/>
    <property type="molecule type" value="Genomic_DNA"/>
</dbReference>
<name>A0A8K0URV8_9AGAR</name>
<sequence length="192" mass="20946">MVRVASAVFIGLLSTVSSLVAAAPLQPRYPPQFDYETPALEFVAKKWPTEKNLFFDFSILLSTGAAAVVRQTVNDHQPLWNSYAKVDFNKDNAITGLESQHFNINFVEPNVPSISPENIIASLSQSLNAEFDTSLEQNPDVGYVGVGSAAKFAYILRFRSKADNTPVTAYVSAKDGSVLLTADKDSDPWVAI</sequence>
<reference evidence="2" key="1">
    <citation type="journal article" date="2021" name="New Phytol.">
        <title>Evolutionary innovations through gain and loss of genes in the ectomycorrhizal Boletales.</title>
        <authorList>
            <person name="Wu G."/>
            <person name="Miyauchi S."/>
            <person name="Morin E."/>
            <person name="Kuo A."/>
            <person name="Drula E."/>
            <person name="Varga T."/>
            <person name="Kohler A."/>
            <person name="Feng B."/>
            <person name="Cao Y."/>
            <person name="Lipzen A."/>
            <person name="Daum C."/>
            <person name="Hundley H."/>
            <person name="Pangilinan J."/>
            <person name="Johnson J."/>
            <person name="Barry K."/>
            <person name="LaButti K."/>
            <person name="Ng V."/>
            <person name="Ahrendt S."/>
            <person name="Min B."/>
            <person name="Choi I.G."/>
            <person name="Park H."/>
            <person name="Plett J.M."/>
            <person name="Magnuson J."/>
            <person name="Spatafora J.W."/>
            <person name="Nagy L.G."/>
            <person name="Henrissat B."/>
            <person name="Grigoriev I.V."/>
            <person name="Yang Z.L."/>
            <person name="Xu J."/>
            <person name="Martin F.M."/>
        </authorList>
    </citation>
    <scope>NUCLEOTIDE SEQUENCE</scope>
    <source>
        <strain evidence="2">KKN 215</strain>
    </source>
</reference>
<gene>
    <name evidence="2" type="ORF">BXZ70DRAFT_48655</name>
</gene>
<keyword evidence="1" id="KW-0732">Signal</keyword>
<dbReference type="OrthoDB" id="2796669at2759"/>
<dbReference type="Proteomes" id="UP000813824">
    <property type="component" value="Unassembled WGS sequence"/>
</dbReference>
<accession>A0A8K0URV8</accession>
<proteinExistence type="predicted"/>
<protein>
    <submittedName>
        <fullName evidence="2">Uncharacterized protein</fullName>
    </submittedName>
</protein>
<organism evidence="2 3">
    <name type="scientific">Cristinia sonorae</name>
    <dbReference type="NCBI Taxonomy" id="1940300"/>
    <lineage>
        <taxon>Eukaryota</taxon>
        <taxon>Fungi</taxon>
        <taxon>Dikarya</taxon>
        <taxon>Basidiomycota</taxon>
        <taxon>Agaricomycotina</taxon>
        <taxon>Agaricomycetes</taxon>
        <taxon>Agaricomycetidae</taxon>
        <taxon>Agaricales</taxon>
        <taxon>Pleurotineae</taxon>
        <taxon>Stephanosporaceae</taxon>
        <taxon>Cristinia</taxon>
    </lineage>
</organism>
<feature type="signal peptide" evidence="1">
    <location>
        <begin position="1"/>
        <end position="22"/>
    </location>
</feature>